<evidence type="ECO:0000313" key="3">
    <source>
        <dbReference type="Proteomes" id="UP000028123"/>
    </source>
</evidence>
<comment type="caution">
    <text evidence="2">The sequence shown here is derived from an EMBL/GenBank/DDBJ whole genome shotgun (WGS) entry which is preliminary data.</text>
</comment>
<evidence type="ECO:0000256" key="1">
    <source>
        <dbReference type="SAM" id="MobiDB-lite"/>
    </source>
</evidence>
<sequence>MFSPKTKKAPHPGSISGAKSTNGPPAAIRLSKDGAPPAGCPIPLLFLEGRFACRSGRFPGLQASFRSPPAFPLYIKQWLTGEHSPVHSGGTAPDSHRLPF</sequence>
<evidence type="ECO:0000313" key="2">
    <source>
        <dbReference type="EMBL" id="KEQ23689.1"/>
    </source>
</evidence>
<accession>A0A081NZ16</accession>
<feature type="region of interest" description="Disordered" evidence="1">
    <location>
        <begin position="1"/>
        <end position="36"/>
    </location>
</feature>
<proteinExistence type="predicted"/>
<dbReference type="AlphaFoldDB" id="A0A081NZ16"/>
<dbReference type="EMBL" id="JNVM01000020">
    <property type="protein sequence ID" value="KEQ23689.1"/>
    <property type="molecule type" value="Genomic_DNA"/>
</dbReference>
<name>A0A081NZ16_9BACL</name>
<keyword evidence="3" id="KW-1185">Reference proteome</keyword>
<feature type="compositionally biased region" description="Basic residues" evidence="1">
    <location>
        <begin position="1"/>
        <end position="10"/>
    </location>
</feature>
<gene>
    <name evidence="2" type="ORF">ET33_14525</name>
</gene>
<organism evidence="2 3">
    <name type="scientific">Paenibacillus tyrfis</name>
    <dbReference type="NCBI Taxonomy" id="1501230"/>
    <lineage>
        <taxon>Bacteria</taxon>
        <taxon>Bacillati</taxon>
        <taxon>Bacillota</taxon>
        <taxon>Bacilli</taxon>
        <taxon>Bacillales</taxon>
        <taxon>Paenibacillaceae</taxon>
        <taxon>Paenibacillus</taxon>
    </lineage>
</organism>
<reference evidence="2 3" key="1">
    <citation type="submission" date="2014-06" db="EMBL/GenBank/DDBJ databases">
        <title>Draft genome sequence of Paenibacillus sp. MSt1.</title>
        <authorList>
            <person name="Aw Y.K."/>
            <person name="Ong K.S."/>
            <person name="Gan H.M."/>
            <person name="Lee S.M."/>
        </authorList>
    </citation>
    <scope>NUCLEOTIDE SEQUENCE [LARGE SCALE GENOMIC DNA]</scope>
    <source>
        <strain evidence="2 3">MSt1</strain>
    </source>
</reference>
<dbReference type="Proteomes" id="UP000028123">
    <property type="component" value="Unassembled WGS sequence"/>
</dbReference>
<protein>
    <submittedName>
        <fullName evidence="2">Uncharacterized protein</fullName>
    </submittedName>
</protein>